<dbReference type="PANTHER" id="PTHR42659">
    <property type="entry name" value="XANTHINE DEHYDROGENASE SUBUNIT C-RELATED"/>
    <property type="match status" value="1"/>
</dbReference>
<evidence type="ECO:0000256" key="1">
    <source>
        <dbReference type="ARBA" id="ARBA00022630"/>
    </source>
</evidence>
<dbReference type="Pfam" id="PF03450">
    <property type="entry name" value="CO_deh_flav_C"/>
    <property type="match status" value="1"/>
</dbReference>
<organism evidence="5 6">
    <name type="scientific">Meiothermus luteus</name>
    <dbReference type="NCBI Taxonomy" id="2026184"/>
    <lineage>
        <taxon>Bacteria</taxon>
        <taxon>Thermotogati</taxon>
        <taxon>Deinococcota</taxon>
        <taxon>Deinococci</taxon>
        <taxon>Thermales</taxon>
        <taxon>Thermaceae</taxon>
        <taxon>Meiothermus</taxon>
    </lineage>
</organism>
<evidence type="ECO:0000313" key="6">
    <source>
        <dbReference type="Proteomes" id="UP000265800"/>
    </source>
</evidence>
<dbReference type="InterPro" id="IPR036683">
    <property type="entry name" value="CO_DH_flav_C_dom_sf"/>
</dbReference>
<dbReference type="SUPFAM" id="SSF55447">
    <property type="entry name" value="CO dehydrogenase flavoprotein C-terminal domain-like"/>
    <property type="match status" value="1"/>
</dbReference>
<evidence type="ECO:0000256" key="2">
    <source>
        <dbReference type="ARBA" id="ARBA00022827"/>
    </source>
</evidence>
<comment type="caution">
    <text evidence="5">The sequence shown here is derived from an EMBL/GenBank/DDBJ whole genome shotgun (WGS) entry which is preliminary data.</text>
</comment>
<name>A0A399EZ81_9DEIN</name>
<dbReference type="Gene3D" id="3.30.390.50">
    <property type="entry name" value="CO dehydrogenase flavoprotein, C-terminal domain"/>
    <property type="match status" value="1"/>
</dbReference>
<dbReference type="PANTHER" id="PTHR42659:SF2">
    <property type="entry name" value="XANTHINE DEHYDROGENASE SUBUNIT C-RELATED"/>
    <property type="match status" value="1"/>
</dbReference>
<keyword evidence="1" id="KW-0285">Flavoprotein</keyword>
<evidence type="ECO:0000313" key="5">
    <source>
        <dbReference type="EMBL" id="RIH89328.1"/>
    </source>
</evidence>
<dbReference type="InterPro" id="IPR051312">
    <property type="entry name" value="Diverse_Substr_Oxidored"/>
</dbReference>
<feature type="domain" description="CO dehydrogenase flavoprotein C-terminal" evidence="4">
    <location>
        <begin position="5"/>
        <end position="77"/>
    </location>
</feature>
<sequence length="81" mass="8594">MVEGDQVRAAVTGAGEHAMRLSKLEQALSGKPLTAENISAACQNLLSPEGLNHDLVASREYRAHLVDVMAKRALLQALGLS</sequence>
<protein>
    <recommendedName>
        <fullName evidence="4">CO dehydrogenase flavoprotein C-terminal domain-containing protein</fullName>
    </recommendedName>
</protein>
<dbReference type="GO" id="GO:0016491">
    <property type="term" value="F:oxidoreductase activity"/>
    <property type="evidence" value="ECO:0007669"/>
    <property type="project" value="UniProtKB-KW"/>
</dbReference>
<evidence type="ECO:0000256" key="3">
    <source>
        <dbReference type="ARBA" id="ARBA00023002"/>
    </source>
</evidence>
<reference evidence="5 6" key="1">
    <citation type="submission" date="2018-08" db="EMBL/GenBank/DDBJ databases">
        <title>Meiothermus luteus KCTC 52599 genome sequencing project.</title>
        <authorList>
            <person name="Da Costa M.S."/>
            <person name="Albuquerque L."/>
            <person name="Raposo P."/>
            <person name="Froufe H.J.C."/>
            <person name="Barroso C.S."/>
            <person name="Egas C."/>
        </authorList>
    </citation>
    <scope>NUCLEOTIDE SEQUENCE [LARGE SCALE GENOMIC DNA]</scope>
    <source>
        <strain evidence="5 6">KCTC 52599</strain>
    </source>
</reference>
<evidence type="ECO:0000259" key="4">
    <source>
        <dbReference type="Pfam" id="PF03450"/>
    </source>
</evidence>
<dbReference type="EMBL" id="QWKZ01000006">
    <property type="protein sequence ID" value="RIH89328.1"/>
    <property type="molecule type" value="Genomic_DNA"/>
</dbReference>
<proteinExistence type="predicted"/>
<dbReference type="InterPro" id="IPR005107">
    <property type="entry name" value="CO_DH_flav_C"/>
</dbReference>
<accession>A0A399EZ81</accession>
<keyword evidence="3" id="KW-0560">Oxidoreductase</keyword>
<dbReference type="Proteomes" id="UP000265800">
    <property type="component" value="Unassembled WGS sequence"/>
</dbReference>
<gene>
    <name evidence="5" type="ORF">Mlute_00322</name>
</gene>
<keyword evidence="6" id="KW-1185">Reference proteome</keyword>
<keyword evidence="2" id="KW-0274">FAD</keyword>
<dbReference type="AlphaFoldDB" id="A0A399EZ81"/>